<protein>
    <submittedName>
        <fullName evidence="2">Uncharacterized protein</fullName>
    </submittedName>
</protein>
<feature type="compositionally biased region" description="Low complexity" evidence="1">
    <location>
        <begin position="192"/>
        <end position="204"/>
    </location>
</feature>
<evidence type="ECO:0000256" key="1">
    <source>
        <dbReference type="SAM" id="MobiDB-lite"/>
    </source>
</evidence>
<organism evidence="2 3">
    <name type="scientific">Lasiodiplodia theobromae</name>
    <dbReference type="NCBI Taxonomy" id="45133"/>
    <lineage>
        <taxon>Eukaryota</taxon>
        <taxon>Fungi</taxon>
        <taxon>Dikarya</taxon>
        <taxon>Ascomycota</taxon>
        <taxon>Pezizomycotina</taxon>
        <taxon>Dothideomycetes</taxon>
        <taxon>Dothideomycetes incertae sedis</taxon>
        <taxon>Botryosphaeriales</taxon>
        <taxon>Botryosphaeriaceae</taxon>
        <taxon>Lasiodiplodia</taxon>
    </lineage>
</organism>
<gene>
    <name evidence="2" type="ORF">DBV05_g12160</name>
</gene>
<keyword evidence="3" id="KW-1185">Reference proteome</keyword>
<evidence type="ECO:0000313" key="3">
    <source>
        <dbReference type="Proteomes" id="UP000325902"/>
    </source>
</evidence>
<sequence>MPPPGQDCWKVFVTTQPPEVIAKRIQEDSKLVSDGKTPSLTVYHLPKTKTPAALAIAAHLAPSPDLSRDTKFLLYENLLKKIRRYLEGGPRGHWPTFYNGGDNYLKDGPTWDASTNPASQAAKSGDENGDEEVTDTDLSVTLKVLQHLLLNSSLKLTTPISAATALLEELLEYPPHTTTSPPPEEHHNNNETSAPPTAPTLPSQTLPPPAPPQPSHRKRLCYI</sequence>
<dbReference type="Proteomes" id="UP000325902">
    <property type="component" value="Unassembled WGS sequence"/>
</dbReference>
<evidence type="ECO:0000313" key="2">
    <source>
        <dbReference type="EMBL" id="KAB2569168.1"/>
    </source>
</evidence>
<proteinExistence type="predicted"/>
<dbReference type="AlphaFoldDB" id="A0A5N5CUY8"/>
<accession>A0A5N5CUY8</accession>
<feature type="non-terminal residue" evidence="2">
    <location>
        <position position="223"/>
    </location>
</feature>
<comment type="caution">
    <text evidence="2">The sequence shown here is derived from an EMBL/GenBank/DDBJ whole genome shotgun (WGS) entry which is preliminary data.</text>
</comment>
<feature type="compositionally biased region" description="Pro residues" evidence="1">
    <location>
        <begin position="205"/>
        <end position="214"/>
    </location>
</feature>
<name>A0A5N5CUY8_9PEZI</name>
<feature type="region of interest" description="Disordered" evidence="1">
    <location>
        <begin position="108"/>
        <end position="134"/>
    </location>
</feature>
<feature type="region of interest" description="Disordered" evidence="1">
    <location>
        <begin position="174"/>
        <end position="223"/>
    </location>
</feature>
<dbReference type="EMBL" id="VCHE01000220">
    <property type="protein sequence ID" value="KAB2569168.1"/>
    <property type="molecule type" value="Genomic_DNA"/>
</dbReference>
<feature type="compositionally biased region" description="Polar residues" evidence="1">
    <location>
        <begin position="112"/>
        <end position="122"/>
    </location>
</feature>
<reference evidence="2 3" key="1">
    <citation type="journal article" date="2019" name="Sci. Rep.">
        <title>A multi-omics analysis of the grapevine pathogen Lasiodiplodia theobromae reveals that temperature affects the expression of virulence- and pathogenicity-related genes.</title>
        <authorList>
            <person name="Felix C."/>
            <person name="Meneses R."/>
            <person name="Goncalves M.F.M."/>
            <person name="Tilleman L."/>
            <person name="Duarte A.S."/>
            <person name="Jorrin-Novo J.V."/>
            <person name="Van de Peer Y."/>
            <person name="Deforce D."/>
            <person name="Van Nieuwerburgh F."/>
            <person name="Esteves A.C."/>
            <person name="Alves A."/>
        </authorList>
    </citation>
    <scope>NUCLEOTIDE SEQUENCE [LARGE SCALE GENOMIC DNA]</scope>
    <source>
        <strain evidence="2 3">LA-SOL3</strain>
    </source>
</reference>